<accession>A0A2G5SD25</accession>
<evidence type="ECO:0000313" key="3">
    <source>
        <dbReference type="EMBL" id="PIC12927.1"/>
    </source>
</evidence>
<name>A0A2G5SD25_9PELO</name>
<feature type="coiled-coil region" evidence="1">
    <location>
        <begin position="26"/>
        <end position="74"/>
    </location>
</feature>
<reference evidence="4" key="1">
    <citation type="submission" date="2017-10" db="EMBL/GenBank/DDBJ databases">
        <title>Rapid genome shrinkage in a self-fertile nematode reveals novel sperm competition proteins.</title>
        <authorList>
            <person name="Yin D."/>
            <person name="Schwarz E.M."/>
            <person name="Thomas C.G."/>
            <person name="Felde R.L."/>
            <person name="Korf I.F."/>
            <person name="Cutter A.D."/>
            <person name="Schartner C.M."/>
            <person name="Ralston E.J."/>
            <person name="Meyer B.J."/>
            <person name="Haag E.S."/>
        </authorList>
    </citation>
    <scope>NUCLEOTIDE SEQUENCE [LARGE SCALE GENOMIC DNA]</scope>
    <source>
        <strain evidence="4">JU1422</strain>
    </source>
</reference>
<keyword evidence="4" id="KW-1185">Reference proteome</keyword>
<comment type="caution">
    <text evidence="3">The sequence shown here is derived from an EMBL/GenBank/DDBJ whole genome shotgun (WGS) entry which is preliminary data.</text>
</comment>
<evidence type="ECO:0000256" key="1">
    <source>
        <dbReference type="SAM" id="Coils"/>
    </source>
</evidence>
<evidence type="ECO:0000313" key="4">
    <source>
        <dbReference type="Proteomes" id="UP000230233"/>
    </source>
</evidence>
<feature type="compositionally biased region" description="Basic and acidic residues" evidence="2">
    <location>
        <begin position="231"/>
        <end position="242"/>
    </location>
</feature>
<feature type="compositionally biased region" description="Polar residues" evidence="2">
    <location>
        <begin position="194"/>
        <end position="230"/>
    </location>
</feature>
<sequence length="264" mass="30111">MSESDPEIAFIEKLGVITTYPIYARFVDLLRKISEKKSEIEDLTERLKFQNRLHGEATTQEKRLKKEFEELEKSHKQHPDWDNFPELLEYFKTPEDVQSHIKHWTALNQKSIDLTSARVETSSLEIKVKNINASLRTANDELSNDQVECEEVVKSMSDEFEKQFPSFRLNFIQSSTSGGFVVSKKLDKDDIAQTDKSNTGEVLSMGSSSSATDQTPIDQTAGTSGQSNLEQEVKESQKRAWIEEWNDESPEANKPKIEENAGKC</sequence>
<dbReference type="Proteomes" id="UP000230233">
    <property type="component" value="Unassembled WGS sequence"/>
</dbReference>
<keyword evidence="1" id="KW-0175">Coiled coil</keyword>
<gene>
    <name evidence="3" type="ORF">B9Z55_028030</name>
</gene>
<dbReference type="AlphaFoldDB" id="A0A2G5SD25"/>
<proteinExistence type="predicted"/>
<dbReference type="EMBL" id="PDUG01000016">
    <property type="protein sequence ID" value="PIC12927.1"/>
    <property type="molecule type" value="Genomic_DNA"/>
</dbReference>
<evidence type="ECO:0000256" key="2">
    <source>
        <dbReference type="SAM" id="MobiDB-lite"/>
    </source>
</evidence>
<feature type="region of interest" description="Disordered" evidence="2">
    <location>
        <begin position="192"/>
        <end position="264"/>
    </location>
</feature>
<organism evidence="3 4">
    <name type="scientific">Caenorhabditis nigoni</name>
    <dbReference type="NCBI Taxonomy" id="1611254"/>
    <lineage>
        <taxon>Eukaryota</taxon>
        <taxon>Metazoa</taxon>
        <taxon>Ecdysozoa</taxon>
        <taxon>Nematoda</taxon>
        <taxon>Chromadorea</taxon>
        <taxon>Rhabditida</taxon>
        <taxon>Rhabditina</taxon>
        <taxon>Rhabditomorpha</taxon>
        <taxon>Rhabditoidea</taxon>
        <taxon>Rhabditidae</taxon>
        <taxon>Peloderinae</taxon>
        <taxon>Caenorhabditis</taxon>
    </lineage>
</organism>
<feature type="compositionally biased region" description="Basic and acidic residues" evidence="2">
    <location>
        <begin position="251"/>
        <end position="264"/>
    </location>
</feature>
<protein>
    <submittedName>
        <fullName evidence="3">Uncharacterized protein</fullName>
    </submittedName>
</protein>